<evidence type="ECO:0000256" key="1">
    <source>
        <dbReference type="ARBA" id="ARBA00023015"/>
    </source>
</evidence>
<keyword evidence="1" id="KW-0805">Transcription regulation</keyword>
<dbReference type="Gene3D" id="1.10.10.10">
    <property type="entry name" value="Winged helix-like DNA-binding domain superfamily/Winged helix DNA-binding domain"/>
    <property type="match status" value="1"/>
</dbReference>
<sequence>MAHQCSSCHCLCTSRISLFDSLTFEEQKELIAKAQHLDYQKGDIVFHENDPADRIMIIRYGKIKINHYSLDGKEYVLDILDESDFYGEQNIFGGNSLEANAVSMGDSGVCLIYLKEIQELILRKPEIGIKLLNVIGQKLSLANELVRLLSVNNAKSRIAGFLLFRSSRINSDTIQLTREDIAAYINVRRETISRKMGELCKEGAIALEGNRKVKILKKDILREIFENDD</sequence>
<dbReference type="CDD" id="cd00092">
    <property type="entry name" value="HTH_CRP"/>
    <property type="match status" value="1"/>
</dbReference>
<evidence type="ECO:0008006" key="8">
    <source>
        <dbReference type="Google" id="ProtNLM"/>
    </source>
</evidence>
<dbReference type="InterPro" id="IPR018490">
    <property type="entry name" value="cNMP-bd_dom_sf"/>
</dbReference>
<dbReference type="InterPro" id="IPR036388">
    <property type="entry name" value="WH-like_DNA-bd_sf"/>
</dbReference>
<dbReference type="PRINTS" id="PR00034">
    <property type="entry name" value="HTHCRP"/>
</dbReference>
<accession>A0A419T5J7</accession>
<proteinExistence type="predicted"/>
<dbReference type="CDD" id="cd00038">
    <property type="entry name" value="CAP_ED"/>
    <property type="match status" value="1"/>
</dbReference>
<dbReference type="SMART" id="SM00100">
    <property type="entry name" value="cNMP"/>
    <property type="match status" value="1"/>
</dbReference>
<dbReference type="Pfam" id="PF13545">
    <property type="entry name" value="HTH_Crp_2"/>
    <property type="match status" value="1"/>
</dbReference>
<dbReference type="InterPro" id="IPR012318">
    <property type="entry name" value="HTH_CRP"/>
</dbReference>
<dbReference type="GO" id="GO:0003700">
    <property type="term" value="F:DNA-binding transcription factor activity"/>
    <property type="evidence" value="ECO:0007669"/>
    <property type="project" value="TreeGrafter"/>
</dbReference>
<dbReference type="SUPFAM" id="SSF51206">
    <property type="entry name" value="cAMP-binding domain-like"/>
    <property type="match status" value="1"/>
</dbReference>
<dbReference type="RefSeq" id="WP_120196227.1">
    <property type="nucleotide sequence ID" value="NZ_MCIA01000009.1"/>
</dbReference>
<dbReference type="InterPro" id="IPR014710">
    <property type="entry name" value="RmlC-like_jellyroll"/>
</dbReference>
<comment type="caution">
    <text evidence="6">The sequence shown here is derived from an EMBL/GenBank/DDBJ whole genome shotgun (WGS) entry which is preliminary data.</text>
</comment>
<gene>
    <name evidence="6" type="ORF">BET01_16550</name>
</gene>
<feature type="domain" description="Cyclic nucleotide-binding" evidence="4">
    <location>
        <begin position="18"/>
        <end position="138"/>
    </location>
</feature>
<dbReference type="InterPro" id="IPR000595">
    <property type="entry name" value="cNMP-bd_dom"/>
</dbReference>
<name>A0A419T5J7_9FIRM</name>
<dbReference type="PROSITE" id="PS51063">
    <property type="entry name" value="HTH_CRP_2"/>
    <property type="match status" value="1"/>
</dbReference>
<dbReference type="PROSITE" id="PS50042">
    <property type="entry name" value="CNMP_BINDING_3"/>
    <property type="match status" value="1"/>
</dbReference>
<evidence type="ECO:0000256" key="3">
    <source>
        <dbReference type="ARBA" id="ARBA00023163"/>
    </source>
</evidence>
<dbReference type="OrthoDB" id="9798104at2"/>
<evidence type="ECO:0000313" key="7">
    <source>
        <dbReference type="Proteomes" id="UP000284277"/>
    </source>
</evidence>
<dbReference type="PANTHER" id="PTHR24567:SF26">
    <property type="entry name" value="REGULATORY PROTEIN YEIL"/>
    <property type="match status" value="1"/>
</dbReference>
<evidence type="ECO:0000256" key="2">
    <source>
        <dbReference type="ARBA" id="ARBA00023125"/>
    </source>
</evidence>
<dbReference type="InterPro" id="IPR036390">
    <property type="entry name" value="WH_DNA-bd_sf"/>
</dbReference>
<organism evidence="6 7">
    <name type="scientific">Lacrimispora algidixylanolytica</name>
    <dbReference type="NCBI Taxonomy" id="94868"/>
    <lineage>
        <taxon>Bacteria</taxon>
        <taxon>Bacillati</taxon>
        <taxon>Bacillota</taxon>
        <taxon>Clostridia</taxon>
        <taxon>Lachnospirales</taxon>
        <taxon>Lachnospiraceae</taxon>
        <taxon>Lacrimispora</taxon>
    </lineage>
</organism>
<evidence type="ECO:0000259" key="5">
    <source>
        <dbReference type="PROSITE" id="PS51063"/>
    </source>
</evidence>
<protein>
    <recommendedName>
        <fullName evidence="8">Crp/Fnr family transcriptional regulator</fullName>
    </recommendedName>
</protein>
<dbReference type="SMART" id="SM00419">
    <property type="entry name" value="HTH_CRP"/>
    <property type="match status" value="1"/>
</dbReference>
<dbReference type="PANTHER" id="PTHR24567">
    <property type="entry name" value="CRP FAMILY TRANSCRIPTIONAL REGULATORY PROTEIN"/>
    <property type="match status" value="1"/>
</dbReference>
<dbReference type="InterPro" id="IPR050397">
    <property type="entry name" value="Env_Response_Regulators"/>
</dbReference>
<dbReference type="AlphaFoldDB" id="A0A419T5J7"/>
<dbReference type="Proteomes" id="UP000284277">
    <property type="component" value="Unassembled WGS sequence"/>
</dbReference>
<dbReference type="Pfam" id="PF00027">
    <property type="entry name" value="cNMP_binding"/>
    <property type="match status" value="1"/>
</dbReference>
<dbReference type="Gene3D" id="2.60.120.10">
    <property type="entry name" value="Jelly Rolls"/>
    <property type="match status" value="1"/>
</dbReference>
<keyword evidence="3" id="KW-0804">Transcription</keyword>
<dbReference type="EMBL" id="MCIA01000009">
    <property type="protein sequence ID" value="RKD32847.1"/>
    <property type="molecule type" value="Genomic_DNA"/>
</dbReference>
<dbReference type="GO" id="GO:0003677">
    <property type="term" value="F:DNA binding"/>
    <property type="evidence" value="ECO:0007669"/>
    <property type="project" value="UniProtKB-KW"/>
</dbReference>
<reference evidence="6 7" key="1">
    <citation type="submission" date="2016-08" db="EMBL/GenBank/DDBJ databases">
        <title>A new outlook on sporulation: Clostridium algidixylanolyticum.</title>
        <authorList>
            <person name="Poppleton D.I."/>
            <person name="Gribaldo S."/>
        </authorList>
    </citation>
    <scope>NUCLEOTIDE SEQUENCE [LARGE SCALE GENOMIC DNA]</scope>
    <source>
        <strain evidence="6 7">SPL73</strain>
    </source>
</reference>
<evidence type="ECO:0000313" key="6">
    <source>
        <dbReference type="EMBL" id="RKD32847.1"/>
    </source>
</evidence>
<keyword evidence="7" id="KW-1185">Reference proteome</keyword>
<evidence type="ECO:0000259" key="4">
    <source>
        <dbReference type="PROSITE" id="PS50042"/>
    </source>
</evidence>
<dbReference type="GO" id="GO:0005829">
    <property type="term" value="C:cytosol"/>
    <property type="evidence" value="ECO:0007669"/>
    <property type="project" value="TreeGrafter"/>
</dbReference>
<dbReference type="SUPFAM" id="SSF46785">
    <property type="entry name" value="Winged helix' DNA-binding domain"/>
    <property type="match status" value="1"/>
</dbReference>
<keyword evidence="2" id="KW-0238">DNA-binding</keyword>
<feature type="domain" description="HTH crp-type" evidence="5">
    <location>
        <begin position="152"/>
        <end position="219"/>
    </location>
</feature>